<dbReference type="InterPro" id="IPR041577">
    <property type="entry name" value="RT_RNaseH_2"/>
</dbReference>
<dbReference type="GO" id="GO:0004523">
    <property type="term" value="F:RNA-DNA hybrid ribonuclease activity"/>
    <property type="evidence" value="ECO:0007669"/>
    <property type="project" value="UniProtKB-EC"/>
</dbReference>
<dbReference type="InterPro" id="IPR043128">
    <property type="entry name" value="Rev_trsase/Diguanyl_cyclase"/>
</dbReference>
<name>A0A8C9WLU3_SCLFO</name>
<dbReference type="Pfam" id="PF17921">
    <property type="entry name" value="Integrase_H2C2"/>
    <property type="match status" value="1"/>
</dbReference>
<dbReference type="GeneTree" id="ENSGT00940000169923"/>
<dbReference type="PROSITE" id="PS50878">
    <property type="entry name" value="RT_POL"/>
    <property type="match status" value="1"/>
</dbReference>
<evidence type="ECO:0000256" key="3">
    <source>
        <dbReference type="ARBA" id="ARBA00039658"/>
    </source>
</evidence>
<evidence type="ECO:0000313" key="5">
    <source>
        <dbReference type="Ensembl" id="ENSSFOP00015076820.1"/>
    </source>
</evidence>
<dbReference type="PANTHER" id="PTHR37984:SF8">
    <property type="entry name" value="CCHC-TYPE DOMAIN-CONTAINING PROTEIN"/>
    <property type="match status" value="1"/>
</dbReference>
<dbReference type="Ensembl" id="ENSSFOT00015078072.1">
    <property type="protein sequence ID" value="ENSSFOP00015076820.1"/>
    <property type="gene ID" value="ENSSFOG00015028148.1"/>
</dbReference>
<accession>A0A8C9WLU3</accession>
<dbReference type="InterPro" id="IPR050951">
    <property type="entry name" value="Retrovirus_Pol_polyprotein"/>
</dbReference>
<dbReference type="InterPro" id="IPR000477">
    <property type="entry name" value="RT_dom"/>
</dbReference>
<dbReference type="FunFam" id="1.10.340.70:FF:000003">
    <property type="entry name" value="Protein CBG25708"/>
    <property type="match status" value="1"/>
</dbReference>
<protein>
    <recommendedName>
        <fullName evidence="3">Gypsy retrotransposon integrase-like protein 1</fullName>
        <ecNumber evidence="2">3.1.26.4</ecNumber>
    </recommendedName>
</protein>
<comment type="similarity">
    <text evidence="1">Belongs to the beta type-B retroviral polymerase family. HERV class-II K(HML-2) pol subfamily.</text>
</comment>
<dbReference type="Gene3D" id="3.10.10.10">
    <property type="entry name" value="HIV Type 1 Reverse Transcriptase, subunit A, domain 1"/>
    <property type="match status" value="1"/>
</dbReference>
<dbReference type="Pfam" id="PF00078">
    <property type="entry name" value="RVT_1"/>
    <property type="match status" value="1"/>
</dbReference>
<dbReference type="PANTHER" id="PTHR37984">
    <property type="entry name" value="PROTEIN CBG26694"/>
    <property type="match status" value="1"/>
</dbReference>
<evidence type="ECO:0000259" key="4">
    <source>
        <dbReference type="PROSITE" id="PS50878"/>
    </source>
</evidence>
<proteinExistence type="inferred from homology"/>
<evidence type="ECO:0000256" key="2">
    <source>
        <dbReference type="ARBA" id="ARBA00012180"/>
    </source>
</evidence>
<feature type="domain" description="Reverse transcriptase" evidence="4">
    <location>
        <begin position="15"/>
        <end position="198"/>
    </location>
</feature>
<dbReference type="Gene3D" id="1.10.340.70">
    <property type="match status" value="1"/>
</dbReference>
<sequence length="616" mass="71000">MMKPLKEELQDLQRRGIIASVDRSTDWISSMVVVQKPNGKLRVCIDPRPLNKALKRSHFPLPTIEDILPDLSKARVFTVCDVKSGFCHVKLEEEFSYLTTFATTFGRSKWLRIPMGMSPAPEIFQRKPTLALEGLSGIYIIADDVLITGQEETPETAEQDHDEKLKACLTRCREKGIKLNIDKFKLRQNEVSYIRHLLTSDGLKMDPDKVRAITHMPKPTDVKGVQRLLGMVNYLSRFCVHLSVHCEVLRQLTRKDREWCWTARHKEALSKIKEIVANAPVLKYYNPDVEFTIQRDASDTGLGAALLQGGMPVAFASRALKQTERRYAQTEKEFLALVFSMEKFHQNTYGRRITVQSDHKPLENIMRKPLLSAPKRLQRMMLRIQKHDVDIVYVPGRDVVLADTVSRAYLTESLPTGSVETEIETVNMVQHLPFSEDGLGRIRSATKDDRTLQTPIKTIQHGWPKEKADMPNEIRHYFLFQEELPGWNCLQGRKVVIPDVLRKEVTQRIHSSHLGVEGCLRRARECVYWQGMNDQIKTYIQKCDTCRSVDCSQQKETLKPHEMPKRPRAKAGNDLFTFDNKDYFITVDYYSNFWEIDFLPDTKSATVIRKLKAHFA</sequence>
<dbReference type="CDD" id="cd01647">
    <property type="entry name" value="RT_LTR"/>
    <property type="match status" value="1"/>
</dbReference>
<reference evidence="5 6" key="1">
    <citation type="submission" date="2019-04" db="EMBL/GenBank/DDBJ databases">
        <authorList>
            <consortium name="Wellcome Sanger Institute Data Sharing"/>
        </authorList>
    </citation>
    <scope>NUCLEOTIDE SEQUENCE [LARGE SCALE GENOMIC DNA]</scope>
</reference>
<dbReference type="Pfam" id="PF17919">
    <property type="entry name" value="RT_RNaseH_2"/>
    <property type="match status" value="1"/>
</dbReference>
<dbReference type="Proteomes" id="UP000694397">
    <property type="component" value="Chromosome 16"/>
</dbReference>
<dbReference type="SUPFAM" id="SSF56672">
    <property type="entry name" value="DNA/RNA polymerases"/>
    <property type="match status" value="1"/>
</dbReference>
<evidence type="ECO:0000313" key="6">
    <source>
        <dbReference type="Proteomes" id="UP000694397"/>
    </source>
</evidence>
<dbReference type="OrthoDB" id="775972at2759"/>
<dbReference type="InterPro" id="IPR041588">
    <property type="entry name" value="Integrase_H2C2"/>
</dbReference>
<dbReference type="InterPro" id="IPR043502">
    <property type="entry name" value="DNA/RNA_pol_sf"/>
</dbReference>
<dbReference type="AlphaFoldDB" id="A0A8C9WLU3"/>
<dbReference type="CDD" id="cd09274">
    <property type="entry name" value="RNase_HI_RT_Ty3"/>
    <property type="match status" value="1"/>
</dbReference>
<dbReference type="Gene3D" id="3.30.70.270">
    <property type="match status" value="2"/>
</dbReference>
<keyword evidence="6" id="KW-1185">Reference proteome</keyword>
<dbReference type="EC" id="3.1.26.4" evidence="2"/>
<reference evidence="5" key="3">
    <citation type="submission" date="2025-09" db="UniProtKB">
        <authorList>
            <consortium name="Ensembl"/>
        </authorList>
    </citation>
    <scope>IDENTIFICATION</scope>
</reference>
<dbReference type="FunFam" id="3.30.70.270:FF:000026">
    <property type="entry name" value="Transposon Ty3-G Gag-Pol polyprotein"/>
    <property type="match status" value="1"/>
</dbReference>
<evidence type="ECO:0000256" key="1">
    <source>
        <dbReference type="ARBA" id="ARBA00010879"/>
    </source>
</evidence>
<reference evidence="5" key="2">
    <citation type="submission" date="2025-08" db="UniProtKB">
        <authorList>
            <consortium name="Ensembl"/>
        </authorList>
    </citation>
    <scope>IDENTIFICATION</scope>
</reference>
<organism evidence="5 6">
    <name type="scientific">Scleropages formosus</name>
    <name type="common">Asian bonytongue</name>
    <name type="synonym">Osteoglossum formosum</name>
    <dbReference type="NCBI Taxonomy" id="113540"/>
    <lineage>
        <taxon>Eukaryota</taxon>
        <taxon>Metazoa</taxon>
        <taxon>Chordata</taxon>
        <taxon>Craniata</taxon>
        <taxon>Vertebrata</taxon>
        <taxon>Euteleostomi</taxon>
        <taxon>Actinopterygii</taxon>
        <taxon>Neopterygii</taxon>
        <taxon>Teleostei</taxon>
        <taxon>Osteoglossocephala</taxon>
        <taxon>Osteoglossomorpha</taxon>
        <taxon>Osteoglossiformes</taxon>
        <taxon>Osteoglossidae</taxon>
        <taxon>Scleropages</taxon>
    </lineage>
</organism>